<keyword evidence="10" id="KW-1208">Phospholipid metabolism</keyword>
<comment type="caution">
    <text evidence="14">The sequence shown here is derived from an EMBL/GenBank/DDBJ whole genome shotgun (WGS) entry which is preliminary data.</text>
</comment>
<evidence type="ECO:0000256" key="12">
    <source>
        <dbReference type="ARBA" id="ARBA00024326"/>
    </source>
</evidence>
<evidence type="ECO:0000256" key="4">
    <source>
        <dbReference type="ARBA" id="ARBA00022516"/>
    </source>
</evidence>
<accession>A0ABY3MX50</accession>
<evidence type="ECO:0000256" key="6">
    <source>
        <dbReference type="ARBA" id="ARBA00023098"/>
    </source>
</evidence>
<protein>
    <recommendedName>
        <fullName evidence="3">phosphatidylserine decarboxylase</fullName>
        <ecNumber evidence="3">4.1.1.65</ecNumber>
    </recommendedName>
</protein>
<dbReference type="InterPro" id="IPR003817">
    <property type="entry name" value="PS_Dcarbxylase"/>
</dbReference>
<dbReference type="GO" id="GO:0004609">
    <property type="term" value="F:phosphatidylserine decarboxylase activity"/>
    <property type="evidence" value="ECO:0007669"/>
    <property type="project" value="UniProtKB-EC"/>
</dbReference>
<comment type="pathway">
    <text evidence="12">Phospholipid metabolism; phosphatidylethanolamine biosynthesis.</text>
</comment>
<feature type="compositionally biased region" description="Polar residues" evidence="13">
    <location>
        <begin position="1"/>
        <end position="15"/>
    </location>
</feature>
<keyword evidence="11" id="KW-0670">Pyruvate</keyword>
<proteinExistence type="predicted"/>
<evidence type="ECO:0000256" key="3">
    <source>
        <dbReference type="ARBA" id="ARBA00012243"/>
    </source>
</evidence>
<evidence type="ECO:0000256" key="11">
    <source>
        <dbReference type="ARBA" id="ARBA00023317"/>
    </source>
</evidence>
<keyword evidence="15" id="KW-1185">Reference proteome</keyword>
<evidence type="ECO:0000256" key="2">
    <source>
        <dbReference type="ARBA" id="ARBA00005189"/>
    </source>
</evidence>
<comment type="cofactor">
    <cofactor evidence="1">
        <name>pyruvate</name>
        <dbReference type="ChEBI" id="CHEBI:15361"/>
    </cofactor>
</comment>
<reference evidence="14 15" key="1">
    <citation type="submission" date="2019-08" db="EMBL/GenBank/DDBJ databases">
        <title>Microbe sample from Colwellia echini.</title>
        <authorList>
            <person name="Christiansen L."/>
            <person name="Pathiraja D."/>
            <person name="Schultz-Johansen M."/>
            <person name="Choi I.-G."/>
            <person name="Stougaard P."/>
        </authorList>
    </citation>
    <scope>NUCLEOTIDE SEQUENCE [LARGE SCALE GENOMIC DNA]</scope>
    <source>
        <strain evidence="14 15">A3</strain>
    </source>
</reference>
<evidence type="ECO:0000313" key="14">
    <source>
        <dbReference type="EMBL" id="TYK65741.1"/>
    </source>
</evidence>
<comment type="pathway">
    <text evidence="2">Lipid metabolism.</text>
</comment>
<dbReference type="PANTHER" id="PTHR10067:SF6">
    <property type="entry name" value="PHOSPHATIDYLSERINE DECARBOXYLASE PROENZYME, MITOCHONDRIAL"/>
    <property type="match status" value="1"/>
</dbReference>
<dbReference type="InterPro" id="IPR033177">
    <property type="entry name" value="PSD-B"/>
</dbReference>
<keyword evidence="4" id="KW-0444">Lipid biosynthesis</keyword>
<dbReference type="NCBIfam" id="TIGR00163">
    <property type="entry name" value="PS_decarb"/>
    <property type="match status" value="1"/>
</dbReference>
<evidence type="ECO:0000313" key="15">
    <source>
        <dbReference type="Proteomes" id="UP000815846"/>
    </source>
</evidence>
<evidence type="ECO:0000256" key="9">
    <source>
        <dbReference type="ARBA" id="ARBA00023239"/>
    </source>
</evidence>
<evidence type="ECO:0000256" key="5">
    <source>
        <dbReference type="ARBA" id="ARBA00022793"/>
    </source>
</evidence>
<dbReference type="Pfam" id="PF02666">
    <property type="entry name" value="PS_Dcarbxylase"/>
    <property type="match status" value="1"/>
</dbReference>
<evidence type="ECO:0000256" key="8">
    <source>
        <dbReference type="ARBA" id="ARBA00023209"/>
    </source>
</evidence>
<name>A0ABY3MX50_9GAMM</name>
<organism evidence="14 15">
    <name type="scientific">Colwellia echini</name>
    <dbReference type="NCBI Taxonomy" id="1982103"/>
    <lineage>
        <taxon>Bacteria</taxon>
        <taxon>Pseudomonadati</taxon>
        <taxon>Pseudomonadota</taxon>
        <taxon>Gammaproteobacteria</taxon>
        <taxon>Alteromonadales</taxon>
        <taxon>Colwelliaceae</taxon>
        <taxon>Colwellia</taxon>
    </lineage>
</organism>
<evidence type="ECO:0000256" key="7">
    <source>
        <dbReference type="ARBA" id="ARBA00023145"/>
    </source>
</evidence>
<dbReference type="Proteomes" id="UP000815846">
    <property type="component" value="Unassembled WGS sequence"/>
</dbReference>
<dbReference type="EMBL" id="PJAI02000008">
    <property type="protein sequence ID" value="TYK65741.1"/>
    <property type="molecule type" value="Genomic_DNA"/>
</dbReference>
<evidence type="ECO:0000256" key="1">
    <source>
        <dbReference type="ARBA" id="ARBA00001928"/>
    </source>
</evidence>
<dbReference type="RefSeq" id="WP_101344851.1">
    <property type="nucleotide sequence ID" value="NZ_PJAI02000008.1"/>
</dbReference>
<dbReference type="PANTHER" id="PTHR10067">
    <property type="entry name" value="PHOSPHATIDYLSERINE DECARBOXYLASE"/>
    <property type="match status" value="1"/>
</dbReference>
<sequence>MDIANNDKSSTATSPENSSINSNISSEISSSINSYEIKNQQQETSKLTKSEQLNFLLTNRIPRRYLTLFMGWFSKIEQPLVTKLSIMLWKVFAEDLKLEDAKKSSFSSLNDCFTRELKPGLRPVDNDIDIVTSPCDAIVGECGEIDGKTVFQAKGFPYEISELIPDFHLNNKYKNGKFITLRLKSSMYHRFHAPIECEVKSVTYISGDTWNVNPITLKRIERLFCRNERAVIELKTPHKSHSITLVPVAAVLVACMKFNFLKDALNLKYKGPNKLECNASFNKGDEMGYFEHGSTIILFATANYELCEGITSGTRVNMGQALLMGHDEKMTEVN</sequence>
<evidence type="ECO:0000256" key="10">
    <source>
        <dbReference type="ARBA" id="ARBA00023264"/>
    </source>
</evidence>
<evidence type="ECO:0000256" key="13">
    <source>
        <dbReference type="SAM" id="MobiDB-lite"/>
    </source>
</evidence>
<keyword evidence="6" id="KW-0443">Lipid metabolism</keyword>
<keyword evidence="8" id="KW-0594">Phospholipid biosynthesis</keyword>
<dbReference type="EC" id="4.1.1.65" evidence="3"/>
<feature type="region of interest" description="Disordered" evidence="13">
    <location>
        <begin position="1"/>
        <end position="23"/>
    </location>
</feature>
<keyword evidence="7" id="KW-0865">Zymogen</keyword>
<gene>
    <name evidence="14" type="primary">psd</name>
    <name evidence="14" type="ORF">CWS31_008810</name>
</gene>
<keyword evidence="9 14" id="KW-0456">Lyase</keyword>
<keyword evidence="5" id="KW-0210">Decarboxylase</keyword>